<evidence type="ECO:0000313" key="3">
    <source>
        <dbReference type="Proteomes" id="UP001480595"/>
    </source>
</evidence>
<proteinExistence type="predicted"/>
<dbReference type="Proteomes" id="UP001480595">
    <property type="component" value="Unassembled WGS sequence"/>
</dbReference>
<dbReference type="GeneID" id="92087963"/>
<keyword evidence="3" id="KW-1185">Reference proteome</keyword>
<gene>
    <name evidence="2" type="ORF">PG994_003491</name>
</gene>
<dbReference type="EMBL" id="JAQQWL010000004">
    <property type="protein sequence ID" value="KAK8076219.1"/>
    <property type="molecule type" value="Genomic_DNA"/>
</dbReference>
<protein>
    <submittedName>
        <fullName evidence="2">Uncharacterized protein</fullName>
    </submittedName>
</protein>
<evidence type="ECO:0000256" key="1">
    <source>
        <dbReference type="SAM" id="MobiDB-lite"/>
    </source>
</evidence>
<organism evidence="2 3">
    <name type="scientific">Apiospora phragmitis</name>
    <dbReference type="NCBI Taxonomy" id="2905665"/>
    <lineage>
        <taxon>Eukaryota</taxon>
        <taxon>Fungi</taxon>
        <taxon>Dikarya</taxon>
        <taxon>Ascomycota</taxon>
        <taxon>Pezizomycotina</taxon>
        <taxon>Sordariomycetes</taxon>
        <taxon>Xylariomycetidae</taxon>
        <taxon>Amphisphaeriales</taxon>
        <taxon>Apiosporaceae</taxon>
        <taxon>Apiospora</taxon>
    </lineage>
</organism>
<reference evidence="2 3" key="1">
    <citation type="submission" date="2023-01" db="EMBL/GenBank/DDBJ databases">
        <title>Analysis of 21 Apiospora genomes using comparative genomics revels a genus with tremendous synthesis potential of carbohydrate active enzymes and secondary metabolites.</title>
        <authorList>
            <person name="Sorensen T."/>
        </authorList>
    </citation>
    <scope>NUCLEOTIDE SEQUENCE [LARGE SCALE GENOMIC DNA]</scope>
    <source>
        <strain evidence="2 3">CBS 135458</strain>
    </source>
</reference>
<feature type="region of interest" description="Disordered" evidence="1">
    <location>
        <begin position="17"/>
        <end position="90"/>
    </location>
</feature>
<feature type="compositionally biased region" description="Basic and acidic residues" evidence="1">
    <location>
        <begin position="77"/>
        <end position="90"/>
    </location>
</feature>
<accession>A0ABR1W251</accession>
<comment type="caution">
    <text evidence="2">The sequence shown here is derived from an EMBL/GenBank/DDBJ whole genome shotgun (WGS) entry which is preliminary data.</text>
</comment>
<evidence type="ECO:0000313" key="2">
    <source>
        <dbReference type="EMBL" id="KAK8076219.1"/>
    </source>
</evidence>
<dbReference type="RefSeq" id="XP_066719178.1">
    <property type="nucleotide sequence ID" value="XM_066854900.1"/>
</dbReference>
<sequence>MSPASFSPSSYIWTRRDWVSRGVGRTGHDSSRSPHRRAAEIGKADRIGRSSSRGAEELGGSGPLGPGPEADLCVRPGTEKQRFGREDNDA</sequence>
<name>A0ABR1W251_9PEZI</name>
<feature type="compositionally biased region" description="Basic and acidic residues" evidence="1">
    <location>
        <begin position="26"/>
        <end position="48"/>
    </location>
</feature>